<feature type="transmembrane region" description="Helical" evidence="9">
    <location>
        <begin position="47"/>
        <end position="67"/>
    </location>
</feature>
<evidence type="ECO:0000256" key="7">
    <source>
        <dbReference type="ARBA" id="ARBA00023136"/>
    </source>
</evidence>
<proteinExistence type="inferred from homology"/>
<keyword evidence="2" id="KW-0813">Transport</keyword>
<keyword evidence="6" id="KW-0406">Ion transport</keyword>
<evidence type="ECO:0000256" key="3">
    <source>
        <dbReference type="ARBA" id="ARBA00022475"/>
    </source>
</evidence>
<protein>
    <submittedName>
        <fullName evidence="10">Uncharacterized protein</fullName>
    </submittedName>
</protein>
<keyword evidence="4 9" id="KW-0812">Transmembrane</keyword>
<dbReference type="GO" id="GO:0005886">
    <property type="term" value="C:plasma membrane"/>
    <property type="evidence" value="ECO:0007669"/>
    <property type="project" value="UniProtKB-SubCell"/>
</dbReference>
<evidence type="ECO:0000313" key="11">
    <source>
        <dbReference type="Proteomes" id="UP000218702"/>
    </source>
</evidence>
<keyword evidence="7 9" id="KW-0472">Membrane</keyword>
<dbReference type="GO" id="GO:0005254">
    <property type="term" value="F:chloride channel activity"/>
    <property type="evidence" value="ECO:0007669"/>
    <property type="project" value="InterPro"/>
</dbReference>
<evidence type="ECO:0000256" key="6">
    <source>
        <dbReference type="ARBA" id="ARBA00023065"/>
    </source>
</evidence>
<evidence type="ECO:0000256" key="8">
    <source>
        <dbReference type="ARBA" id="ARBA00034708"/>
    </source>
</evidence>
<dbReference type="Pfam" id="PF25539">
    <property type="entry name" value="Bestrophin_2"/>
    <property type="match status" value="1"/>
</dbReference>
<evidence type="ECO:0000256" key="4">
    <source>
        <dbReference type="ARBA" id="ARBA00022692"/>
    </source>
</evidence>
<keyword evidence="11" id="KW-1185">Reference proteome</keyword>
<feature type="transmembrane region" description="Helical" evidence="9">
    <location>
        <begin position="237"/>
        <end position="258"/>
    </location>
</feature>
<dbReference type="PANTHER" id="PTHR33281:SF19">
    <property type="entry name" value="VOLTAGE-DEPENDENT ANION CHANNEL-FORMING PROTEIN YNEE"/>
    <property type="match status" value="1"/>
</dbReference>
<dbReference type="RefSeq" id="WP_096669841.1">
    <property type="nucleotide sequence ID" value="NZ_AP018316.1"/>
</dbReference>
<dbReference type="EMBL" id="AP018316">
    <property type="protein sequence ID" value="BAZ87685.1"/>
    <property type="molecule type" value="Genomic_DNA"/>
</dbReference>
<keyword evidence="5 9" id="KW-1133">Transmembrane helix</keyword>
<dbReference type="Proteomes" id="UP000218702">
    <property type="component" value="Chromosome"/>
</dbReference>
<evidence type="ECO:0000256" key="9">
    <source>
        <dbReference type="SAM" id="Phobius"/>
    </source>
</evidence>
<evidence type="ECO:0000256" key="5">
    <source>
        <dbReference type="ARBA" id="ARBA00022989"/>
    </source>
</evidence>
<dbReference type="OrthoDB" id="445589at2"/>
<accession>A0A1Z4V8W7</accession>
<feature type="transmembrane region" description="Helical" evidence="9">
    <location>
        <begin position="21"/>
        <end position="41"/>
    </location>
</feature>
<gene>
    <name evidence="10" type="ORF">NIES806_39150</name>
</gene>
<dbReference type="PANTHER" id="PTHR33281">
    <property type="entry name" value="UPF0187 PROTEIN YNEE"/>
    <property type="match status" value="1"/>
</dbReference>
<comment type="subcellular location">
    <subcellularLocation>
        <location evidence="1">Cell membrane</location>
        <topology evidence="1">Multi-pass membrane protein</topology>
    </subcellularLocation>
</comment>
<dbReference type="InterPro" id="IPR044669">
    <property type="entry name" value="YneE/VCCN1/2-like"/>
</dbReference>
<organism evidence="10 11">
    <name type="scientific">Dolichospermum compactum NIES-806</name>
    <dbReference type="NCBI Taxonomy" id="1973481"/>
    <lineage>
        <taxon>Bacteria</taxon>
        <taxon>Bacillati</taxon>
        <taxon>Cyanobacteriota</taxon>
        <taxon>Cyanophyceae</taxon>
        <taxon>Nostocales</taxon>
        <taxon>Aphanizomenonaceae</taxon>
        <taxon>Dolichospermum</taxon>
        <taxon>Dolichospermum compactum</taxon>
    </lineage>
</organism>
<feature type="transmembrane region" description="Helical" evidence="9">
    <location>
        <begin position="210"/>
        <end position="231"/>
    </location>
</feature>
<dbReference type="KEGG" id="dcm:NIES806_39150"/>
<evidence type="ECO:0000256" key="1">
    <source>
        <dbReference type="ARBA" id="ARBA00004651"/>
    </source>
</evidence>
<name>A0A1Z4V8W7_9CYAN</name>
<sequence>MLEKRLPWFESALQIKGSVIAAIYKRVLLCGAFGVLISIFYHLKIPVSQPILGSVIPSIVLGLLLVFRTNTAYERFWEGRKCWGAIVNTIRNLARQIWVSIDEKEPEDKEHKIEALNLLVAFGIATKLHLRSEPINSDLEALMPDSKYITLKIINNPPLEIAFWISDYLQHQYNRNCINSYQLTSMQELLNILVDNLGSCERILRTPMPLAYAIHLKQLLLLYCFLLPFQIVQSLDWWTGLISALVSFTLLGIEAIGLEIENPFGYDENDLPLDAICTTMKQNIDDLISLTPTVHK</sequence>
<comment type="similarity">
    <text evidence="8">Belongs to the anion channel-forming bestrophin (TC 1.A.46) family.</text>
</comment>
<evidence type="ECO:0000256" key="2">
    <source>
        <dbReference type="ARBA" id="ARBA00022448"/>
    </source>
</evidence>
<evidence type="ECO:0000313" key="10">
    <source>
        <dbReference type="EMBL" id="BAZ87685.1"/>
    </source>
</evidence>
<dbReference type="AlphaFoldDB" id="A0A1Z4V8W7"/>
<reference evidence="10 11" key="1">
    <citation type="submission" date="2017-06" db="EMBL/GenBank/DDBJ databases">
        <title>Genome sequencing of cyanobaciteial culture collection at National Institute for Environmental Studies (NIES).</title>
        <authorList>
            <person name="Hirose Y."/>
            <person name="Shimura Y."/>
            <person name="Fujisawa T."/>
            <person name="Nakamura Y."/>
            <person name="Kawachi M."/>
        </authorList>
    </citation>
    <scope>NUCLEOTIDE SEQUENCE [LARGE SCALE GENOMIC DNA]</scope>
    <source>
        <strain evidence="10 11">NIES-806</strain>
    </source>
</reference>
<keyword evidence="3" id="KW-1003">Cell membrane</keyword>